<evidence type="ECO:0000256" key="4">
    <source>
        <dbReference type="PROSITE-ProRule" id="PRU00433"/>
    </source>
</evidence>
<protein>
    <recommendedName>
        <fullName evidence="5">Cytochrome c domain-containing protein</fullName>
    </recommendedName>
</protein>
<dbReference type="NCBIfam" id="TIGR02603">
    <property type="entry name" value="CxxCH_TIGR02603"/>
    <property type="match status" value="1"/>
</dbReference>
<organism evidence="6 7">
    <name type="scientific">Aureliella helgolandensis</name>
    <dbReference type="NCBI Taxonomy" id="2527968"/>
    <lineage>
        <taxon>Bacteria</taxon>
        <taxon>Pseudomonadati</taxon>
        <taxon>Planctomycetota</taxon>
        <taxon>Planctomycetia</taxon>
        <taxon>Pirellulales</taxon>
        <taxon>Pirellulaceae</taxon>
        <taxon>Aureliella</taxon>
    </lineage>
</organism>
<gene>
    <name evidence="6" type="ORF">Q31a_32390</name>
</gene>
<dbReference type="Proteomes" id="UP000318017">
    <property type="component" value="Chromosome"/>
</dbReference>
<dbReference type="RefSeq" id="WP_145079274.1">
    <property type="nucleotide sequence ID" value="NZ_CP036298.1"/>
</dbReference>
<dbReference type="InterPro" id="IPR016024">
    <property type="entry name" value="ARM-type_fold"/>
</dbReference>
<dbReference type="Gene3D" id="2.120.10.30">
    <property type="entry name" value="TolB, C-terminal domain"/>
    <property type="match status" value="1"/>
</dbReference>
<evidence type="ECO:0000313" key="7">
    <source>
        <dbReference type="Proteomes" id="UP000318017"/>
    </source>
</evidence>
<reference evidence="6 7" key="1">
    <citation type="submission" date="2019-02" db="EMBL/GenBank/DDBJ databases">
        <title>Deep-cultivation of Planctomycetes and their phenomic and genomic characterization uncovers novel biology.</title>
        <authorList>
            <person name="Wiegand S."/>
            <person name="Jogler M."/>
            <person name="Boedeker C."/>
            <person name="Pinto D."/>
            <person name="Vollmers J."/>
            <person name="Rivas-Marin E."/>
            <person name="Kohn T."/>
            <person name="Peeters S.H."/>
            <person name="Heuer A."/>
            <person name="Rast P."/>
            <person name="Oberbeckmann S."/>
            <person name="Bunk B."/>
            <person name="Jeske O."/>
            <person name="Meyerdierks A."/>
            <person name="Storesund J.E."/>
            <person name="Kallscheuer N."/>
            <person name="Luecker S."/>
            <person name="Lage O.M."/>
            <person name="Pohl T."/>
            <person name="Merkel B.J."/>
            <person name="Hornburger P."/>
            <person name="Mueller R.-W."/>
            <person name="Bruemmer F."/>
            <person name="Labrenz M."/>
            <person name="Spormann A.M."/>
            <person name="Op den Camp H."/>
            <person name="Overmann J."/>
            <person name="Amann R."/>
            <person name="Jetten M.S.M."/>
            <person name="Mascher T."/>
            <person name="Medema M.H."/>
            <person name="Devos D.P."/>
            <person name="Kaster A.-K."/>
            <person name="Ovreas L."/>
            <person name="Rohde M."/>
            <person name="Galperin M.Y."/>
            <person name="Jogler C."/>
        </authorList>
    </citation>
    <scope>NUCLEOTIDE SEQUENCE [LARGE SCALE GENOMIC DNA]</scope>
    <source>
        <strain evidence="6 7">Q31a</strain>
    </source>
</reference>
<dbReference type="InterPro" id="IPR036909">
    <property type="entry name" value="Cyt_c-like_dom_sf"/>
</dbReference>
<dbReference type="Pfam" id="PF23500">
    <property type="entry name" value="DUF7133"/>
    <property type="match status" value="1"/>
</dbReference>
<keyword evidence="1 4" id="KW-0349">Heme</keyword>
<dbReference type="GO" id="GO:0020037">
    <property type="term" value="F:heme binding"/>
    <property type="evidence" value="ECO:0007669"/>
    <property type="project" value="InterPro"/>
</dbReference>
<evidence type="ECO:0000313" key="6">
    <source>
        <dbReference type="EMBL" id="QDV24917.1"/>
    </source>
</evidence>
<dbReference type="SUPFAM" id="SSF48371">
    <property type="entry name" value="ARM repeat"/>
    <property type="match status" value="1"/>
</dbReference>
<accession>A0A518G8K0</accession>
<dbReference type="InterPro" id="IPR011042">
    <property type="entry name" value="6-blade_b-propeller_TolB-like"/>
</dbReference>
<dbReference type="EMBL" id="CP036298">
    <property type="protein sequence ID" value="QDV24917.1"/>
    <property type="molecule type" value="Genomic_DNA"/>
</dbReference>
<proteinExistence type="predicted"/>
<dbReference type="GO" id="GO:0009055">
    <property type="term" value="F:electron transfer activity"/>
    <property type="evidence" value="ECO:0007669"/>
    <property type="project" value="InterPro"/>
</dbReference>
<keyword evidence="2 4" id="KW-0479">Metal-binding</keyword>
<dbReference type="PANTHER" id="PTHR33546">
    <property type="entry name" value="LARGE, MULTIFUNCTIONAL SECRETED PROTEIN-RELATED"/>
    <property type="match status" value="1"/>
</dbReference>
<dbReference type="GO" id="GO:0046872">
    <property type="term" value="F:metal ion binding"/>
    <property type="evidence" value="ECO:0007669"/>
    <property type="project" value="UniProtKB-KW"/>
</dbReference>
<dbReference type="InterPro" id="IPR009056">
    <property type="entry name" value="Cyt_c-like_dom"/>
</dbReference>
<sequence length="1291" mass="142666">MSTKLFLNRLPKCPFGERSALLARWFLVAISLGGALFTPSYAEAQEAEWIWTPEHPRGLAKQGDCFFRKTIQLGRVEEATITITADDAYTLYINGREVGAGRSIQQMEQYDVTTLLGRGRNVIAVKVTNLSDGPAALAARVFIKPEGQPWLSFSTNQSWRTSIENLRGWQLVAHSEANWKPAATYGLLGVTAPWDRREDVAPERVSENQRFRVSREFAVDQILSDDVTGSLVNMAFNEFGHIVAAQEGGPLLLIYDSDHDGTFDKTREYCTLVSNIQGILPLNGDVFVTGEGPDGSGIYRLIDQDRNGALEEAKKVIGFKGEPGEHGAHGLALGPDGRIYCVLGNQVQFDGVFSAKSPLKQYYEGDLVGPRYEDPGGHARGTKAPGGTIIRMDVEGSSVELVAGGLRNAFDLVFHPSGKLFVHDSDMESDEGAVWYRPTSLFEVVEGAEFGWRSGWAKWPSYYFDRLPTELETGRGSPTGACVYDHLMFPLRYHGSLFLADWTQGQIMAVKFDANGKAQSEVFVQGQPLNVTDLAVGPDGWLYFCTGGRGTRGGIYQIRWLGTVPDSVKDLGDGIAKGIKQPQLDSAWARQEIATLKRTLGASWGDTVAGVAFSNENSAKYRLRALDLMQLFGPTPTPELLKELSSAPNEAVRAKTARLMGMHGSATQVVTLLENMLTDSDPLVQHAAGEALLRADAEVDYELLIPLLESSDRKLAWSGRKLLERVPPEQWTTKLLIHPSQRVRLQAGLALMTAAPEKARALEVVAAIEKMLTEFVSDRNFMDLLRLAQVTLHRSGLKAEEVPSLADAIAAEYPVGEPIINRELMRLLTYVNAEAVLPSAISYLQSDADLAERMHVAMHLPFFEHEWTAAERYALIKFFEETQPAEAGSSVPLYVMNVTRDLCKDLPLEEARIFVSEGAKWPNAALVSLYVYPDKLTPADLQTLRRLDQEIDRPGFEGEQFKRLRTGIVAMLSQNSDPESTAYLREIWIRSPERRQAVALGLSMQPNDENWDYLVRSLPVLESFAVPEVMDALRKVPTATNDPQALREVILHGLRMEQEGQSPASALKLLTYWTGQSPTPSSSAEDAGGEQRTLQGWQEWFAQKFPEHPEAKLPELEKSSPWNTETLDEYFASSDGRKGDRENGQAIFAKAQCASCHRMQTTGAAVGPDLTSVASRFTRKEVIESILFPSHVISDQYRSKRVLTSDGKVISGMLTENANGSVMVRDSQLVEHIIAEQDIDEIQPSKSSLMPGGLLDELSAPEIRDLMLYMGYGTAQTPQFAESPESGNLSR</sequence>
<dbReference type="PROSITE" id="PS51007">
    <property type="entry name" value="CYTC"/>
    <property type="match status" value="1"/>
</dbReference>
<evidence type="ECO:0000256" key="2">
    <source>
        <dbReference type="ARBA" id="ARBA00022723"/>
    </source>
</evidence>
<dbReference type="Gene3D" id="2.60.120.260">
    <property type="entry name" value="Galactose-binding domain-like"/>
    <property type="match status" value="1"/>
</dbReference>
<name>A0A518G8K0_9BACT</name>
<dbReference type="Gene3D" id="1.10.760.10">
    <property type="entry name" value="Cytochrome c-like domain"/>
    <property type="match status" value="1"/>
</dbReference>
<dbReference type="Pfam" id="PF00034">
    <property type="entry name" value="Cytochrom_C"/>
    <property type="match status" value="1"/>
</dbReference>
<dbReference type="OrthoDB" id="223239at2"/>
<keyword evidence="3 4" id="KW-0408">Iron</keyword>
<dbReference type="InterPro" id="IPR055557">
    <property type="entry name" value="DUF7133"/>
</dbReference>
<evidence type="ECO:0000256" key="1">
    <source>
        <dbReference type="ARBA" id="ARBA00022617"/>
    </source>
</evidence>
<dbReference type="InterPro" id="IPR011989">
    <property type="entry name" value="ARM-like"/>
</dbReference>
<dbReference type="SUPFAM" id="SSF50952">
    <property type="entry name" value="Soluble quinoprotein glucose dehydrogenase"/>
    <property type="match status" value="1"/>
</dbReference>
<dbReference type="Pfam" id="PF13646">
    <property type="entry name" value="HEAT_2"/>
    <property type="match status" value="1"/>
</dbReference>
<dbReference type="PANTHER" id="PTHR33546:SF1">
    <property type="entry name" value="LARGE, MULTIFUNCTIONAL SECRETED PROTEIN"/>
    <property type="match status" value="1"/>
</dbReference>
<feature type="domain" description="Cytochrome c" evidence="5">
    <location>
        <begin position="1139"/>
        <end position="1274"/>
    </location>
</feature>
<dbReference type="InterPro" id="IPR013427">
    <property type="entry name" value="Haem-bd_dom_put"/>
</dbReference>
<evidence type="ECO:0000256" key="3">
    <source>
        <dbReference type="ARBA" id="ARBA00023004"/>
    </source>
</evidence>
<dbReference type="Gene3D" id="1.25.10.10">
    <property type="entry name" value="Leucine-rich Repeat Variant"/>
    <property type="match status" value="1"/>
</dbReference>
<dbReference type="SUPFAM" id="SSF49785">
    <property type="entry name" value="Galactose-binding domain-like"/>
    <property type="match status" value="1"/>
</dbReference>
<dbReference type="InterPro" id="IPR011041">
    <property type="entry name" value="Quinoprot_gluc/sorb_DH_b-prop"/>
</dbReference>
<dbReference type="SUPFAM" id="SSF46626">
    <property type="entry name" value="Cytochrome c"/>
    <property type="match status" value="1"/>
</dbReference>
<evidence type="ECO:0000259" key="5">
    <source>
        <dbReference type="PROSITE" id="PS51007"/>
    </source>
</evidence>
<dbReference type="KEGG" id="ahel:Q31a_32390"/>
<keyword evidence="7" id="KW-1185">Reference proteome</keyword>
<dbReference type="InterPro" id="IPR008979">
    <property type="entry name" value="Galactose-bd-like_sf"/>
</dbReference>